<evidence type="ECO:0000256" key="9">
    <source>
        <dbReference type="ARBA" id="ARBA00022853"/>
    </source>
</evidence>
<feature type="active site" description="Proton donor/acceptor" evidence="14">
    <location>
        <position position="813"/>
    </location>
</feature>
<feature type="region of interest" description="Disordered" evidence="17">
    <location>
        <begin position="891"/>
        <end position="919"/>
    </location>
</feature>
<feature type="compositionally biased region" description="Low complexity" evidence="17">
    <location>
        <begin position="1002"/>
        <end position="1017"/>
    </location>
</feature>
<dbReference type="Pfam" id="PF01853">
    <property type="entry name" value="MOZ_SAS"/>
    <property type="match status" value="1"/>
</dbReference>
<dbReference type="GO" id="GO:0008270">
    <property type="term" value="F:zinc ion binding"/>
    <property type="evidence" value="ECO:0007669"/>
    <property type="project" value="UniProtKB-KW"/>
</dbReference>
<dbReference type="EMBL" id="SPOF01000004">
    <property type="protein sequence ID" value="TIB16386.1"/>
    <property type="molecule type" value="Genomic_DNA"/>
</dbReference>
<dbReference type="Pfam" id="PF00628">
    <property type="entry name" value="PHD"/>
    <property type="match status" value="1"/>
</dbReference>
<dbReference type="GO" id="GO:0006357">
    <property type="term" value="P:regulation of transcription by RNA polymerase II"/>
    <property type="evidence" value="ECO:0007669"/>
    <property type="project" value="TreeGrafter"/>
</dbReference>
<dbReference type="GO" id="GO:0003682">
    <property type="term" value="F:chromatin binding"/>
    <property type="evidence" value="ECO:0007669"/>
    <property type="project" value="TreeGrafter"/>
</dbReference>
<feature type="region of interest" description="Disordered" evidence="17">
    <location>
        <begin position="963"/>
        <end position="1017"/>
    </location>
</feature>
<dbReference type="InterPro" id="IPR040706">
    <property type="entry name" value="Zf-MYST"/>
</dbReference>
<comment type="similarity">
    <text evidence="2 16">Belongs to the MYST (SAS/MOZ) family.</text>
</comment>
<evidence type="ECO:0000256" key="8">
    <source>
        <dbReference type="ARBA" id="ARBA00022833"/>
    </source>
</evidence>
<dbReference type="PROSITE" id="PS50016">
    <property type="entry name" value="ZF_PHD_2"/>
    <property type="match status" value="2"/>
</dbReference>
<dbReference type="Proteomes" id="UP000306954">
    <property type="component" value="Unassembled WGS sequence"/>
</dbReference>
<dbReference type="InterPro" id="IPR002717">
    <property type="entry name" value="HAT_MYST-type"/>
</dbReference>
<keyword evidence="9" id="KW-0156">Chromatin regulator</keyword>
<feature type="compositionally biased region" description="Polar residues" evidence="17">
    <location>
        <begin position="102"/>
        <end position="117"/>
    </location>
</feature>
<feature type="compositionally biased region" description="Polar residues" evidence="17">
    <location>
        <begin position="379"/>
        <end position="390"/>
    </location>
</feature>
<dbReference type="Gene3D" id="3.40.630.30">
    <property type="match status" value="1"/>
</dbReference>
<dbReference type="InterPro" id="IPR019787">
    <property type="entry name" value="Znf_PHD-finger"/>
</dbReference>
<comment type="catalytic activity">
    <reaction evidence="16">
        <text>L-lysyl-[protein] + acetyl-CoA = N(6)-acetyl-L-lysyl-[protein] + CoA + H(+)</text>
        <dbReference type="Rhea" id="RHEA:45948"/>
        <dbReference type="Rhea" id="RHEA-COMP:9752"/>
        <dbReference type="Rhea" id="RHEA-COMP:10731"/>
        <dbReference type="ChEBI" id="CHEBI:15378"/>
        <dbReference type="ChEBI" id="CHEBI:29969"/>
        <dbReference type="ChEBI" id="CHEBI:57287"/>
        <dbReference type="ChEBI" id="CHEBI:57288"/>
        <dbReference type="ChEBI" id="CHEBI:61930"/>
        <dbReference type="EC" id="2.3.1.48"/>
    </reaction>
</comment>
<dbReference type="Pfam" id="PF17772">
    <property type="entry name" value="zf-MYST"/>
    <property type="match status" value="1"/>
</dbReference>
<evidence type="ECO:0000313" key="21">
    <source>
        <dbReference type="Proteomes" id="UP000306954"/>
    </source>
</evidence>
<evidence type="ECO:0000256" key="3">
    <source>
        <dbReference type="ARBA" id="ARBA00013184"/>
    </source>
</evidence>
<organism evidence="20 21">
    <name type="scientific">Wallemia ichthyophaga</name>
    <dbReference type="NCBI Taxonomy" id="245174"/>
    <lineage>
        <taxon>Eukaryota</taxon>
        <taxon>Fungi</taxon>
        <taxon>Dikarya</taxon>
        <taxon>Basidiomycota</taxon>
        <taxon>Wallemiomycotina</taxon>
        <taxon>Wallemiomycetes</taxon>
        <taxon>Wallemiales</taxon>
        <taxon>Wallemiaceae</taxon>
        <taxon>Wallemia</taxon>
    </lineage>
</organism>
<gene>
    <name evidence="20" type="ORF">E3P90_00557</name>
</gene>
<keyword evidence="7 15" id="KW-0863">Zinc-finger</keyword>
<feature type="compositionally biased region" description="Basic and acidic residues" evidence="17">
    <location>
        <begin position="455"/>
        <end position="480"/>
    </location>
</feature>
<dbReference type="PROSITE" id="PS51726">
    <property type="entry name" value="MYST_HAT"/>
    <property type="match status" value="1"/>
</dbReference>
<evidence type="ECO:0000256" key="15">
    <source>
        <dbReference type="PROSITE-ProRule" id="PRU00146"/>
    </source>
</evidence>
<feature type="compositionally biased region" description="Basic and acidic residues" evidence="17">
    <location>
        <begin position="87"/>
        <end position="101"/>
    </location>
</feature>
<evidence type="ECO:0000256" key="11">
    <source>
        <dbReference type="ARBA" id="ARBA00023015"/>
    </source>
</evidence>
<evidence type="ECO:0000256" key="4">
    <source>
        <dbReference type="ARBA" id="ARBA00022679"/>
    </source>
</evidence>
<dbReference type="InterPro" id="IPR001965">
    <property type="entry name" value="Znf_PHD"/>
</dbReference>
<dbReference type="GO" id="GO:0003712">
    <property type="term" value="F:transcription coregulator activity"/>
    <property type="evidence" value="ECO:0007669"/>
    <property type="project" value="TreeGrafter"/>
</dbReference>
<comment type="caution">
    <text evidence="20">The sequence shown here is derived from an EMBL/GenBank/DDBJ whole genome shotgun (WGS) entry which is preliminary data.</text>
</comment>
<dbReference type="InterPro" id="IPR050603">
    <property type="entry name" value="MYST_HAT"/>
</dbReference>
<evidence type="ECO:0000256" key="6">
    <source>
        <dbReference type="ARBA" id="ARBA00022737"/>
    </source>
</evidence>
<feature type="compositionally biased region" description="Basic and acidic residues" evidence="17">
    <location>
        <begin position="416"/>
        <end position="425"/>
    </location>
</feature>
<feature type="compositionally biased region" description="Basic and acidic residues" evidence="17">
    <location>
        <begin position="963"/>
        <end position="984"/>
    </location>
</feature>
<keyword evidence="6" id="KW-0677">Repeat</keyword>
<dbReference type="InterPro" id="IPR016181">
    <property type="entry name" value="Acyl_CoA_acyltransferase"/>
</dbReference>
<dbReference type="Gene3D" id="3.30.60.60">
    <property type="entry name" value="N-acetyl transferase-like"/>
    <property type="match status" value="1"/>
</dbReference>
<feature type="compositionally biased region" description="Basic and acidic residues" evidence="17">
    <location>
        <begin position="896"/>
        <end position="908"/>
    </location>
</feature>
<evidence type="ECO:0000313" key="20">
    <source>
        <dbReference type="EMBL" id="TIB16386.1"/>
    </source>
</evidence>
<comment type="subcellular location">
    <subcellularLocation>
        <location evidence="1 16">Nucleus</location>
    </subcellularLocation>
</comment>
<feature type="compositionally biased region" description="Basic and acidic residues" evidence="17">
    <location>
        <begin position="122"/>
        <end position="132"/>
    </location>
</feature>
<dbReference type="PANTHER" id="PTHR10615">
    <property type="entry name" value="HISTONE ACETYLTRANSFERASE"/>
    <property type="match status" value="1"/>
</dbReference>
<keyword evidence="11" id="KW-0805">Transcription regulation</keyword>
<dbReference type="GO" id="GO:0004402">
    <property type="term" value="F:histone acetyltransferase activity"/>
    <property type="evidence" value="ECO:0007669"/>
    <property type="project" value="InterPro"/>
</dbReference>
<evidence type="ECO:0000259" key="19">
    <source>
        <dbReference type="PROSITE" id="PS51726"/>
    </source>
</evidence>
<name>A0A4T0IGW3_WALIC</name>
<dbReference type="OMA" id="PEHESEM"/>
<evidence type="ECO:0000256" key="17">
    <source>
        <dbReference type="SAM" id="MobiDB-lite"/>
    </source>
</evidence>
<feature type="compositionally biased region" description="Basic and acidic residues" evidence="17">
    <location>
        <begin position="276"/>
        <end position="291"/>
    </location>
</feature>
<evidence type="ECO:0000256" key="10">
    <source>
        <dbReference type="ARBA" id="ARBA00022990"/>
    </source>
</evidence>
<feature type="compositionally biased region" description="Basic and acidic residues" evidence="17">
    <location>
        <begin position="580"/>
        <end position="612"/>
    </location>
</feature>
<dbReference type="FunFam" id="3.30.40.10:FF:000005">
    <property type="entry name" value="zinc finger protein isoform X1"/>
    <property type="match status" value="1"/>
</dbReference>
<feature type="domain" description="MYST-type HAT" evidence="19">
    <location>
        <begin position="635"/>
        <end position="953"/>
    </location>
</feature>
<dbReference type="Gene3D" id="1.10.10.10">
    <property type="entry name" value="Winged helix-like DNA-binding domain superfamily/Winged helix DNA-binding domain"/>
    <property type="match status" value="1"/>
</dbReference>
<dbReference type="FunFam" id="3.30.60.60:FF:000001">
    <property type="entry name" value="Histone acetyltransferase"/>
    <property type="match status" value="1"/>
</dbReference>
<evidence type="ECO:0000256" key="12">
    <source>
        <dbReference type="ARBA" id="ARBA00023163"/>
    </source>
</evidence>
<feature type="region of interest" description="Disordered" evidence="17">
    <location>
        <begin position="23"/>
        <end position="53"/>
    </location>
</feature>
<dbReference type="SUPFAM" id="SSF55729">
    <property type="entry name" value="Acyl-CoA N-acyltransferases (Nat)"/>
    <property type="match status" value="1"/>
</dbReference>
<dbReference type="Gene3D" id="3.30.40.10">
    <property type="entry name" value="Zinc/RING finger domain, C3HC4 (zinc finger)"/>
    <property type="match status" value="1"/>
</dbReference>
<dbReference type="AlphaFoldDB" id="A0A4T0IGW3"/>
<dbReference type="GO" id="GO:0005634">
    <property type="term" value="C:nucleus"/>
    <property type="evidence" value="ECO:0007669"/>
    <property type="project" value="UniProtKB-SubCell"/>
</dbReference>
<feature type="region of interest" description="Disordered" evidence="17">
    <location>
        <begin position="70"/>
        <end position="155"/>
    </location>
</feature>
<dbReference type="PANTHER" id="PTHR10615:SF161">
    <property type="entry name" value="HISTONE ACETYLTRANSFERASE KAT7"/>
    <property type="match status" value="1"/>
</dbReference>
<evidence type="ECO:0000256" key="5">
    <source>
        <dbReference type="ARBA" id="ARBA00022723"/>
    </source>
</evidence>
<dbReference type="InterPro" id="IPR036388">
    <property type="entry name" value="WH-like_DNA-bd_sf"/>
</dbReference>
<evidence type="ECO:0000256" key="7">
    <source>
        <dbReference type="ARBA" id="ARBA00022771"/>
    </source>
</evidence>
<feature type="compositionally biased region" description="Low complexity" evidence="17">
    <location>
        <begin position="136"/>
        <end position="150"/>
    </location>
</feature>
<sequence length="1017" mass="115828">MNNDDNSDYWAYIAGIRDLGVGGSTSTHPTQHITQSSTSKQDNSESDASGEDDVELDLDLDLDYTRVTQQPAHLAHPHHPPTQMSHNDVESRNQRESRIRSDLTTASASYINETLNQRTKRDKQGSNPKRDAGSSGDADNGVDNAGNNRNTSTNSGHSLRCAYCLGDYAYNNKTQRQEAMVTCARCASSAHPTCLHFTPTLTQNAQAYDWCCVDCKGCEVCRHKGNEDDIIFCDLCDRGWHMHCLSPAITQPPPGDFACPVCRGVSYQQRVEEEEDKRREEEKEKDKEKETLIAQSTSPTNTNHTTKHTTTNPSLPHHTSQSPLALQLQMQLQNPTLAPTFQPPPPMHDNQPTPRQSATILNASKAMLMGRQTLPHSLLPQTPDLSTVVPTETPLKRGRGRPPKKVQDGPLGTPHLFKDKPDKPKNPVGRPPGPRASLSAPKRINTFVVIDNDEDKLVEKEKKERDEREEKEKEEKIDMGKKKHAENMQVDGQPHKQEHRQSPYPETRDDSGQQPMEGVDTAESAAPSAPVEQSYREMQQLQQISQKTLQQPPHPHHINSEDKENEHDTEDNDPFGGVLKPDEAQVLHTTPHAEEKNKFEITRRRAEIELQQKAKRPAQVLQTVPSTSHTDEHKSKSQPIKSLLFGDYEIQTWYAAPYPEEYTNLPNGRMYLCEWCLSYRKSEFQMKRHHRKCKYHSPPGDEIYRSGNVKIFEVDGRKNRIYCQNLCLLAKMFLDHKTLYYDVEPFLFYVITQHTPLGEEFVGYFSKEKRSGMGYNLSCIMTLPIRQRKGWGMFAIDFSYLLSRKEDKIGTPERPLSKLGLLSYKRYWTTAIYKALLNTPEPHTLGQLSDVTGMTIPDVTYTLRLNHLIHGVNTGDGENHYVNESNTYRTRTNKPVLEEHPERVKNDDPTSVPVPPPNSYRISFNRNTLEAYLAKDAIKGYVRLDKDQLRWQPFITHHTQLFKSDDKEKKVDEEGKKESSDNVEQRIAQQTDQQIEEHNDEPSSQQTQPPQDTPMTC</sequence>
<feature type="compositionally biased region" description="Low complexity" evidence="17">
    <location>
        <begin position="539"/>
        <end position="551"/>
    </location>
</feature>
<keyword evidence="5" id="KW-0479">Metal-binding</keyword>
<dbReference type="EC" id="2.3.1.48" evidence="3 16"/>
<keyword evidence="4" id="KW-0808">Transferase</keyword>
<accession>A0A4T0IGW3</accession>
<keyword evidence="10" id="KW-0007">Acetylation</keyword>
<feature type="domain" description="PHD-type" evidence="18">
    <location>
        <begin position="158"/>
        <end position="218"/>
    </location>
</feature>
<dbReference type="GO" id="GO:1990467">
    <property type="term" value="C:NuA3a histone acetyltransferase complex"/>
    <property type="evidence" value="ECO:0007669"/>
    <property type="project" value="TreeGrafter"/>
</dbReference>
<dbReference type="SUPFAM" id="SSF57903">
    <property type="entry name" value="FYVE/PHD zinc finger"/>
    <property type="match status" value="1"/>
</dbReference>
<dbReference type="FunFam" id="3.40.630.30:FF:000001">
    <property type="entry name" value="Histone acetyltransferase"/>
    <property type="match status" value="1"/>
</dbReference>
<evidence type="ECO:0000259" key="18">
    <source>
        <dbReference type="PROSITE" id="PS50016"/>
    </source>
</evidence>
<feature type="region of interest" description="Disordered" evidence="17">
    <location>
        <begin position="270"/>
        <end position="322"/>
    </location>
</feature>
<feature type="region of interest" description="Disordered" evidence="17">
    <location>
        <begin position="336"/>
        <end position="355"/>
    </location>
</feature>
<keyword evidence="13 16" id="KW-0539">Nucleus</keyword>
<dbReference type="InterPro" id="IPR011011">
    <property type="entry name" value="Znf_FYVE_PHD"/>
</dbReference>
<feature type="region of interest" description="Disordered" evidence="17">
    <location>
        <begin position="376"/>
        <end position="638"/>
    </location>
</feature>
<keyword evidence="8" id="KW-0862">Zinc</keyword>
<evidence type="ECO:0000256" key="1">
    <source>
        <dbReference type="ARBA" id="ARBA00004123"/>
    </source>
</evidence>
<dbReference type="CDD" id="cd15526">
    <property type="entry name" value="PHD1_MOZ_d4"/>
    <property type="match status" value="1"/>
</dbReference>
<feature type="compositionally biased region" description="Acidic residues" evidence="17">
    <location>
        <begin position="44"/>
        <end position="53"/>
    </location>
</feature>
<evidence type="ECO:0000256" key="14">
    <source>
        <dbReference type="PIRSR" id="PIRSR602717-51"/>
    </source>
</evidence>
<keyword evidence="12" id="KW-0804">Transcription</keyword>
<feature type="compositionally biased region" description="Basic and acidic residues" evidence="17">
    <location>
        <begin position="493"/>
        <end position="511"/>
    </location>
</feature>
<evidence type="ECO:0000256" key="2">
    <source>
        <dbReference type="ARBA" id="ARBA00010107"/>
    </source>
</evidence>
<feature type="domain" description="PHD-type" evidence="18">
    <location>
        <begin position="215"/>
        <end position="265"/>
    </location>
</feature>
<feature type="compositionally biased region" description="Polar residues" evidence="17">
    <location>
        <begin position="24"/>
        <end position="41"/>
    </location>
</feature>
<dbReference type="InterPro" id="IPR013083">
    <property type="entry name" value="Znf_RING/FYVE/PHD"/>
</dbReference>
<reference evidence="20 21" key="1">
    <citation type="submission" date="2019-03" db="EMBL/GenBank/DDBJ databases">
        <title>Sequencing 23 genomes of Wallemia ichthyophaga.</title>
        <authorList>
            <person name="Gostincar C."/>
        </authorList>
    </citation>
    <scope>NUCLEOTIDE SEQUENCE [LARGE SCALE GENOMIC DNA]</scope>
    <source>
        <strain evidence="20 21">EXF-8621</strain>
    </source>
</reference>
<dbReference type="SMART" id="SM00249">
    <property type="entry name" value="PHD"/>
    <property type="match status" value="2"/>
</dbReference>
<dbReference type="GO" id="GO:0031507">
    <property type="term" value="P:heterochromatin formation"/>
    <property type="evidence" value="ECO:0007669"/>
    <property type="project" value="UniProtKB-ARBA"/>
</dbReference>
<evidence type="ECO:0000256" key="13">
    <source>
        <dbReference type="ARBA" id="ARBA00023242"/>
    </source>
</evidence>
<proteinExistence type="inferred from homology"/>
<evidence type="ECO:0000256" key="16">
    <source>
        <dbReference type="RuleBase" id="RU361211"/>
    </source>
</evidence>
<protein>
    <recommendedName>
        <fullName evidence="3 16">Histone acetyltransferase</fullName>
        <ecNumber evidence="3 16">2.3.1.48</ecNumber>
    </recommendedName>
</protein>
<feature type="compositionally biased region" description="Low complexity" evidence="17">
    <location>
        <begin position="296"/>
        <end position="314"/>
    </location>
</feature>